<comment type="caution">
    <text evidence="4">The sequence shown here is derived from an EMBL/GenBank/DDBJ whole genome shotgun (WGS) entry which is preliminary data.</text>
</comment>
<dbReference type="Pfam" id="PF05617">
    <property type="entry name" value="Prolamin_like"/>
    <property type="match status" value="1"/>
</dbReference>
<protein>
    <recommendedName>
        <fullName evidence="3">Prolamin-like domain-containing protein</fullName>
    </recommendedName>
</protein>
<feature type="signal peptide" evidence="2">
    <location>
        <begin position="1"/>
        <end position="24"/>
    </location>
</feature>
<sequence length="108" mass="11839">MQRMMVMVMIAMILMLSIFIQTKANDLAHAPSSAPGPQSENGLLPAPIDCLSDVKTIPNCVSDVLHFRFKEVTDTCCTILLGLSDDCFGLLFPIPYVHPLLMAACRKT</sequence>
<dbReference type="PANTHER" id="PTHR31181:SF81">
    <property type="entry name" value="ECA1 GAMETOGENESIS FAMILY PROTEIN-RELATED"/>
    <property type="match status" value="1"/>
</dbReference>
<dbReference type="AlphaFoldDB" id="A0ABD0ZS76"/>
<feature type="chain" id="PRO_5044723128" description="Prolamin-like domain-containing protein" evidence="2">
    <location>
        <begin position="25"/>
        <end position="108"/>
    </location>
</feature>
<organism evidence="4 6">
    <name type="scientific">Cardamine amara subsp. amara</name>
    <dbReference type="NCBI Taxonomy" id="228776"/>
    <lineage>
        <taxon>Eukaryota</taxon>
        <taxon>Viridiplantae</taxon>
        <taxon>Streptophyta</taxon>
        <taxon>Embryophyta</taxon>
        <taxon>Tracheophyta</taxon>
        <taxon>Spermatophyta</taxon>
        <taxon>Magnoliopsida</taxon>
        <taxon>eudicotyledons</taxon>
        <taxon>Gunneridae</taxon>
        <taxon>Pentapetalae</taxon>
        <taxon>rosids</taxon>
        <taxon>malvids</taxon>
        <taxon>Brassicales</taxon>
        <taxon>Brassicaceae</taxon>
        <taxon>Cardamineae</taxon>
        <taxon>Cardamine</taxon>
    </lineage>
</organism>
<feature type="domain" description="Prolamin-like" evidence="3">
    <location>
        <begin position="49"/>
        <end position="94"/>
    </location>
</feature>
<keyword evidence="1 2" id="KW-0732">Signal</keyword>
<gene>
    <name evidence="5" type="ORF">V5N11_010090</name>
    <name evidence="4" type="ORF">V5N11_022749</name>
</gene>
<accession>A0ABD0ZS76</accession>
<evidence type="ECO:0000313" key="5">
    <source>
        <dbReference type="EMBL" id="KAL1208114.1"/>
    </source>
</evidence>
<evidence type="ECO:0000259" key="3">
    <source>
        <dbReference type="Pfam" id="PF05617"/>
    </source>
</evidence>
<evidence type="ECO:0000313" key="6">
    <source>
        <dbReference type="Proteomes" id="UP001558713"/>
    </source>
</evidence>
<dbReference type="EMBL" id="JBANAX010000691">
    <property type="protein sequence ID" value="KAL1197288.1"/>
    <property type="molecule type" value="Genomic_DNA"/>
</dbReference>
<evidence type="ECO:0000313" key="4">
    <source>
        <dbReference type="EMBL" id="KAL1197288.1"/>
    </source>
</evidence>
<keyword evidence="6" id="KW-1185">Reference proteome</keyword>
<name>A0ABD0ZS76_CARAN</name>
<dbReference type="InterPro" id="IPR008502">
    <property type="entry name" value="Prolamin-like"/>
</dbReference>
<dbReference type="PANTHER" id="PTHR31181">
    <property type="entry name" value="EGG CELL-SECRETED PROTEIN 1.4"/>
    <property type="match status" value="1"/>
</dbReference>
<proteinExistence type="predicted"/>
<dbReference type="Proteomes" id="UP001558713">
    <property type="component" value="Unassembled WGS sequence"/>
</dbReference>
<dbReference type="EMBL" id="JBANAX010000458">
    <property type="protein sequence ID" value="KAL1208114.1"/>
    <property type="molecule type" value="Genomic_DNA"/>
</dbReference>
<evidence type="ECO:0000256" key="1">
    <source>
        <dbReference type="ARBA" id="ARBA00022729"/>
    </source>
</evidence>
<evidence type="ECO:0000256" key="2">
    <source>
        <dbReference type="SAM" id="SignalP"/>
    </source>
</evidence>
<reference evidence="4 6" key="1">
    <citation type="submission" date="2024-04" db="EMBL/GenBank/DDBJ databases">
        <title>Genome assembly C_amara_ONT_v2.</title>
        <authorList>
            <person name="Yant L."/>
            <person name="Moore C."/>
            <person name="Slenker M."/>
        </authorList>
    </citation>
    <scope>NUCLEOTIDE SEQUENCE [LARGE SCALE GENOMIC DNA]</scope>
    <source>
        <tissue evidence="4">Leaf</tissue>
    </source>
</reference>